<protein>
    <submittedName>
        <fullName evidence="4">Uncharacterized protein</fullName>
    </submittedName>
</protein>
<accession>A0A820SI33</accession>
<name>A0A820SI33_9BILA</name>
<sequence length="220" mass="23806">MLIIRSRCTQVSIKANNNTVYIDPVLLSKNDCISTSPLAAILFLVVLLAVIICIGYCCCCCCRRRRQTIPAQRGDQYRLHRHRRLLAISPSSSLTGFNPLGVITGHAELSTAAQEQTDATLAYNQLMSTPYIVDMIGIDLAGKTLGSGVYKLSPTTMNLIGILTFNGKGIYILQVGTSIITGANFQVLAINEATAGCVFWQVGNSFTFDASSQFLGNIFA</sequence>
<dbReference type="InterPro" id="IPR021884">
    <property type="entry name" value="Ice-bd_prot"/>
</dbReference>
<keyword evidence="3" id="KW-0812">Transmembrane</keyword>
<gene>
    <name evidence="4" type="ORF">UJA718_LOCUS22833</name>
</gene>
<evidence type="ECO:0000313" key="4">
    <source>
        <dbReference type="EMBL" id="CAF4451655.1"/>
    </source>
</evidence>
<feature type="transmembrane region" description="Helical" evidence="3">
    <location>
        <begin position="38"/>
        <end position="59"/>
    </location>
</feature>
<keyword evidence="3" id="KW-1133">Transmembrane helix</keyword>
<keyword evidence="3" id="KW-0472">Membrane</keyword>
<keyword evidence="5" id="KW-1185">Reference proteome</keyword>
<reference evidence="4" key="1">
    <citation type="submission" date="2021-02" db="EMBL/GenBank/DDBJ databases">
        <authorList>
            <person name="Nowell W R."/>
        </authorList>
    </citation>
    <scope>NUCLEOTIDE SEQUENCE</scope>
</reference>
<keyword evidence="2" id="KW-0732">Signal</keyword>
<dbReference type="EMBL" id="CAJOBP010004805">
    <property type="protein sequence ID" value="CAF4451655.1"/>
    <property type="molecule type" value="Genomic_DNA"/>
</dbReference>
<proteinExistence type="inferred from homology"/>
<evidence type="ECO:0000256" key="1">
    <source>
        <dbReference type="ARBA" id="ARBA00005445"/>
    </source>
</evidence>
<dbReference type="Proteomes" id="UP000663873">
    <property type="component" value="Unassembled WGS sequence"/>
</dbReference>
<evidence type="ECO:0000313" key="5">
    <source>
        <dbReference type="Proteomes" id="UP000663873"/>
    </source>
</evidence>
<evidence type="ECO:0000256" key="2">
    <source>
        <dbReference type="ARBA" id="ARBA00022729"/>
    </source>
</evidence>
<dbReference type="Pfam" id="PF11999">
    <property type="entry name" value="Ice_binding"/>
    <property type="match status" value="1"/>
</dbReference>
<evidence type="ECO:0000256" key="3">
    <source>
        <dbReference type="SAM" id="Phobius"/>
    </source>
</evidence>
<comment type="caution">
    <text evidence="4">The sequence shown here is derived from an EMBL/GenBank/DDBJ whole genome shotgun (WGS) entry which is preliminary data.</text>
</comment>
<organism evidence="4 5">
    <name type="scientific">Rotaria socialis</name>
    <dbReference type="NCBI Taxonomy" id="392032"/>
    <lineage>
        <taxon>Eukaryota</taxon>
        <taxon>Metazoa</taxon>
        <taxon>Spiralia</taxon>
        <taxon>Gnathifera</taxon>
        <taxon>Rotifera</taxon>
        <taxon>Eurotatoria</taxon>
        <taxon>Bdelloidea</taxon>
        <taxon>Philodinida</taxon>
        <taxon>Philodinidae</taxon>
        <taxon>Rotaria</taxon>
    </lineage>
</organism>
<dbReference type="AlphaFoldDB" id="A0A820SI33"/>
<comment type="similarity">
    <text evidence="1">Belongs to the ice-binding protein family.</text>
</comment>